<keyword evidence="2" id="KW-1185">Reference proteome</keyword>
<evidence type="ECO:0000313" key="1">
    <source>
        <dbReference type="EMBL" id="ODV93972.1"/>
    </source>
</evidence>
<evidence type="ECO:0008006" key="3">
    <source>
        <dbReference type="Google" id="ProtNLM"/>
    </source>
</evidence>
<proteinExistence type="predicted"/>
<accession>A0A1E4TQH4</accession>
<protein>
    <recommendedName>
        <fullName evidence="3">Major facilitator superfamily (MFS) profile domain-containing protein</fullName>
    </recommendedName>
</protein>
<dbReference type="InterPro" id="IPR036259">
    <property type="entry name" value="MFS_trans_sf"/>
</dbReference>
<dbReference type="EMBL" id="KV454017">
    <property type="protein sequence ID" value="ODV93972.1"/>
    <property type="molecule type" value="Genomic_DNA"/>
</dbReference>
<dbReference type="OrthoDB" id="440755at2759"/>
<dbReference type="Proteomes" id="UP000094236">
    <property type="component" value="Unassembled WGS sequence"/>
</dbReference>
<dbReference type="AlphaFoldDB" id="A0A1E4TQH4"/>
<reference evidence="2" key="1">
    <citation type="submission" date="2016-05" db="EMBL/GenBank/DDBJ databases">
        <title>Comparative genomics of biotechnologically important yeasts.</title>
        <authorList>
            <consortium name="DOE Joint Genome Institute"/>
            <person name="Riley R."/>
            <person name="Haridas S."/>
            <person name="Wolfe K.H."/>
            <person name="Lopes M.R."/>
            <person name="Hittinger C.T."/>
            <person name="Goker M."/>
            <person name="Salamov A."/>
            <person name="Wisecaver J."/>
            <person name="Long T.M."/>
            <person name="Aerts A.L."/>
            <person name="Barry K."/>
            <person name="Choi C."/>
            <person name="Clum A."/>
            <person name="Coughlan A.Y."/>
            <person name="Deshpande S."/>
            <person name="Douglass A.P."/>
            <person name="Hanson S.J."/>
            <person name="Klenk H.-P."/>
            <person name="Labutti K."/>
            <person name="Lapidus A."/>
            <person name="Lindquist E."/>
            <person name="Lipzen A."/>
            <person name="Meier-Kolthoff J.P."/>
            <person name="Ohm R.A."/>
            <person name="Otillar R.P."/>
            <person name="Pangilinan J."/>
            <person name="Peng Y."/>
            <person name="Rokas A."/>
            <person name="Rosa C.A."/>
            <person name="Scheuner C."/>
            <person name="Sibirny A.A."/>
            <person name="Slot J.C."/>
            <person name="Stielow J.B."/>
            <person name="Sun H."/>
            <person name="Kurtzman C.P."/>
            <person name="Blackwell M."/>
            <person name="Grigoriev I.V."/>
            <person name="Jeffries T.W."/>
        </authorList>
    </citation>
    <scope>NUCLEOTIDE SEQUENCE [LARGE SCALE GENOMIC DNA]</scope>
    <source>
        <strain evidence="2">NRRL Y-2460</strain>
    </source>
</reference>
<dbReference type="SUPFAM" id="SSF103473">
    <property type="entry name" value="MFS general substrate transporter"/>
    <property type="match status" value="1"/>
</dbReference>
<gene>
    <name evidence="1" type="ORF">PACTADRAFT_51710</name>
</gene>
<name>A0A1E4TQH4_PACTA</name>
<organism evidence="1 2">
    <name type="scientific">Pachysolen tannophilus NRRL Y-2460</name>
    <dbReference type="NCBI Taxonomy" id="669874"/>
    <lineage>
        <taxon>Eukaryota</taxon>
        <taxon>Fungi</taxon>
        <taxon>Dikarya</taxon>
        <taxon>Ascomycota</taxon>
        <taxon>Saccharomycotina</taxon>
        <taxon>Pichiomycetes</taxon>
        <taxon>Pachysolenaceae</taxon>
        <taxon>Pachysolen</taxon>
    </lineage>
</organism>
<evidence type="ECO:0000313" key="2">
    <source>
        <dbReference type="Proteomes" id="UP000094236"/>
    </source>
</evidence>
<sequence length="55" mass="5811">MTAVVDNIYVIIVIRTLQNLAASATVLPSFAIIVNNFTCEMLNMALGALSGILSV</sequence>